<dbReference type="AlphaFoldDB" id="A0A127Z5F0"/>
<gene>
    <name evidence="3" type="ORF">SPSC_00096</name>
</gene>
<name>A0A127Z5F0_9BASI</name>
<evidence type="ECO:0000256" key="2">
    <source>
        <dbReference type="SAM" id="SignalP"/>
    </source>
</evidence>
<accession>A0A127Z5F0</accession>
<feature type="chain" id="PRO_5007281126" description="Chalcone isomerase domain-containing protein" evidence="2">
    <location>
        <begin position="25"/>
        <end position="222"/>
    </location>
</feature>
<evidence type="ECO:0000256" key="1">
    <source>
        <dbReference type="SAM" id="MobiDB-lite"/>
    </source>
</evidence>
<proteinExistence type="predicted"/>
<evidence type="ECO:0008006" key="4">
    <source>
        <dbReference type="Google" id="ProtNLM"/>
    </source>
</evidence>
<keyword evidence="2" id="KW-0732">Signal</keyword>
<feature type="signal peptide" evidence="2">
    <location>
        <begin position="1"/>
        <end position="24"/>
    </location>
</feature>
<sequence length="222" mass="25322">MTCIRKSLLLYSILLFFVLRHAETGPPTLRKAEKQPIQEPVQPPEEASDAPIDEERIAFHFQKAFLPHAEGMPYLSKDKQLDNVRHVLKAFLPFAAAKLNLPPQHLKAGSWADRIEHESIHQRVASPLTRFFPITHPNSQDLGAVYASAWNINQQGKVVPEDGLLFVHYQEGREFGAYMRASVGENLPGKELKAFWKRFTKNAKLSRIEVREIGKQAFYPPM</sequence>
<dbReference type="EMBL" id="LK056650">
    <property type="protein sequence ID" value="CDS81914.1"/>
    <property type="molecule type" value="Genomic_DNA"/>
</dbReference>
<organism evidence="3">
    <name type="scientific">Sporisorium scitamineum</name>
    <dbReference type="NCBI Taxonomy" id="49012"/>
    <lineage>
        <taxon>Eukaryota</taxon>
        <taxon>Fungi</taxon>
        <taxon>Dikarya</taxon>
        <taxon>Basidiomycota</taxon>
        <taxon>Ustilaginomycotina</taxon>
        <taxon>Ustilaginomycetes</taxon>
        <taxon>Ustilaginales</taxon>
        <taxon>Ustilaginaceae</taxon>
        <taxon>Sporisorium</taxon>
    </lineage>
</organism>
<reference evidence="3" key="1">
    <citation type="submission" date="2014-06" db="EMBL/GenBank/DDBJ databases">
        <authorList>
            <person name="Ju J."/>
            <person name="Zhang J."/>
        </authorList>
    </citation>
    <scope>NUCLEOTIDE SEQUENCE</scope>
    <source>
        <strain evidence="3">SscI8</strain>
    </source>
</reference>
<evidence type="ECO:0000313" key="3">
    <source>
        <dbReference type="EMBL" id="CDS81914.1"/>
    </source>
</evidence>
<protein>
    <recommendedName>
        <fullName evidence="4">Chalcone isomerase domain-containing protein</fullName>
    </recommendedName>
</protein>
<feature type="region of interest" description="Disordered" evidence="1">
    <location>
        <begin position="28"/>
        <end position="49"/>
    </location>
</feature>